<geneLocation type="plasmid" evidence="1 2">
    <name>paPv10</name>
</geneLocation>
<dbReference type="Proteomes" id="UP001177595">
    <property type="component" value="Plasmid paPv10"/>
</dbReference>
<sequence>MSSGIVFSFLGHGFHALLLDFMPTAHCKEQGGINMIPQHPVFGQGIKPIH</sequence>
<proteinExistence type="predicted"/>
<evidence type="ECO:0000313" key="2">
    <source>
        <dbReference type="Proteomes" id="UP001177595"/>
    </source>
</evidence>
<evidence type="ECO:0000313" key="1">
    <source>
        <dbReference type="EMBL" id="WGM03989.1"/>
    </source>
</evidence>
<reference evidence="1" key="1">
    <citation type="submission" date="2023-04" db="EMBL/GenBank/DDBJ databases">
        <title>Genome dynamics across the evolutionary transition to endosymbiosis.</title>
        <authorList>
            <person name="Siozios S."/>
            <person name="Nadal-Jimenez P."/>
            <person name="Azagi T."/>
            <person name="Sprong H."/>
            <person name="Frost C.L."/>
            <person name="Parratt S.R."/>
            <person name="Taylor G."/>
            <person name="Brettell L."/>
            <person name="Lew K.C."/>
            <person name="Croft L."/>
            <person name="King K.C."/>
            <person name="Brockhurst M.A."/>
            <person name="Hypsa V."/>
            <person name="Novakova E."/>
            <person name="Darby A.C."/>
            <person name="Hurst G.D.D."/>
        </authorList>
    </citation>
    <scope>NUCLEOTIDE SEQUENCE</scope>
    <source>
        <strain evidence="1">APv</strain>
        <plasmid evidence="1">paPv10</plasmid>
    </source>
</reference>
<dbReference type="EMBL" id="CP123514">
    <property type="protein sequence ID" value="WGM03989.1"/>
    <property type="molecule type" value="Genomic_DNA"/>
</dbReference>
<protein>
    <submittedName>
        <fullName evidence="1">Uncharacterized protein</fullName>
    </submittedName>
</protein>
<keyword evidence="1" id="KW-0614">Plasmid</keyword>
<dbReference type="RefSeq" id="WP_280627215.1">
    <property type="nucleotide sequence ID" value="NZ_CP123514.1"/>
</dbReference>
<name>A0AA95GWE5_9GAMM</name>
<gene>
    <name evidence="1" type="ORF">QE210_21390</name>
</gene>
<organism evidence="1 2">
    <name type="scientific">Arsenophonus nasoniae</name>
    <name type="common">son-killer infecting Nasonia vitripennis</name>
    <dbReference type="NCBI Taxonomy" id="638"/>
    <lineage>
        <taxon>Bacteria</taxon>
        <taxon>Pseudomonadati</taxon>
        <taxon>Pseudomonadota</taxon>
        <taxon>Gammaproteobacteria</taxon>
        <taxon>Enterobacterales</taxon>
        <taxon>Morganellaceae</taxon>
        <taxon>Arsenophonus</taxon>
    </lineage>
</organism>
<accession>A0AA95GWE5</accession>
<dbReference type="AlphaFoldDB" id="A0AA95GWE5"/>